<dbReference type="GO" id="GO:0004825">
    <property type="term" value="F:methionine-tRNA ligase activity"/>
    <property type="evidence" value="ECO:0007669"/>
    <property type="project" value="UniProtKB-EC"/>
</dbReference>
<evidence type="ECO:0000256" key="11">
    <source>
        <dbReference type="ARBA" id="ARBA00030904"/>
    </source>
</evidence>
<dbReference type="PROSITE" id="PS00178">
    <property type="entry name" value="AA_TRNA_LIGASE_I"/>
    <property type="match status" value="1"/>
</dbReference>
<evidence type="ECO:0000256" key="2">
    <source>
        <dbReference type="ARBA" id="ARBA00004496"/>
    </source>
</evidence>
<accession>A0A1G2CFY8</accession>
<dbReference type="GO" id="GO:0005737">
    <property type="term" value="C:cytoplasm"/>
    <property type="evidence" value="ECO:0007669"/>
    <property type="project" value="UniProtKB-SubCell"/>
</dbReference>
<dbReference type="InterPro" id="IPR041872">
    <property type="entry name" value="Anticodon_Met"/>
</dbReference>
<gene>
    <name evidence="15" type="ORF">A2945_01650</name>
</gene>
<dbReference type="InterPro" id="IPR033911">
    <property type="entry name" value="MetRS_core"/>
</dbReference>
<evidence type="ECO:0000256" key="7">
    <source>
        <dbReference type="ARBA" id="ARBA00022741"/>
    </source>
</evidence>
<dbReference type="Pfam" id="PF09334">
    <property type="entry name" value="tRNA-synt_1g"/>
    <property type="match status" value="1"/>
</dbReference>
<evidence type="ECO:0000256" key="10">
    <source>
        <dbReference type="ARBA" id="ARBA00023146"/>
    </source>
</evidence>
<comment type="similarity">
    <text evidence="12">Belongs to the class-I aminoacyl-tRNA synthetase family.</text>
</comment>
<keyword evidence="5" id="KW-0963">Cytoplasm</keyword>
<keyword evidence="8 12" id="KW-0067">ATP-binding</keyword>
<evidence type="ECO:0000256" key="1">
    <source>
        <dbReference type="ARBA" id="ARBA00003314"/>
    </source>
</evidence>
<dbReference type="GO" id="GO:0006431">
    <property type="term" value="P:methionyl-tRNA aminoacylation"/>
    <property type="evidence" value="ECO:0007669"/>
    <property type="project" value="InterPro"/>
</dbReference>
<dbReference type="FunFam" id="2.170.220.10:FF:000003">
    <property type="entry name" value="Methionine--tRNA ligase"/>
    <property type="match status" value="1"/>
</dbReference>
<dbReference type="Gene3D" id="1.10.730.10">
    <property type="entry name" value="Isoleucyl-tRNA Synthetase, Domain 1"/>
    <property type="match status" value="1"/>
</dbReference>
<evidence type="ECO:0000313" key="16">
    <source>
        <dbReference type="Proteomes" id="UP000178880"/>
    </source>
</evidence>
<keyword evidence="6 12" id="KW-0436">Ligase</keyword>
<dbReference type="SUPFAM" id="SSF52374">
    <property type="entry name" value="Nucleotidylyl transferase"/>
    <property type="match status" value="1"/>
</dbReference>
<dbReference type="Gene3D" id="3.40.50.620">
    <property type="entry name" value="HUPs"/>
    <property type="match status" value="1"/>
</dbReference>
<dbReference type="PANTHER" id="PTHR43326">
    <property type="entry name" value="METHIONYL-TRNA SYNTHETASE"/>
    <property type="match status" value="1"/>
</dbReference>
<dbReference type="InterPro" id="IPR014729">
    <property type="entry name" value="Rossmann-like_a/b/a_fold"/>
</dbReference>
<evidence type="ECO:0000259" key="14">
    <source>
        <dbReference type="Pfam" id="PF19303"/>
    </source>
</evidence>
<evidence type="ECO:0000256" key="9">
    <source>
        <dbReference type="ARBA" id="ARBA00022917"/>
    </source>
</evidence>
<dbReference type="STRING" id="1798650.A2945_01650"/>
<feature type="domain" description="Methionyl-tRNA synthetase anticodon-binding" evidence="14">
    <location>
        <begin position="376"/>
        <end position="462"/>
    </location>
</feature>
<keyword evidence="9 12" id="KW-0648">Protein biosynthesis</keyword>
<comment type="subcellular location">
    <subcellularLocation>
        <location evidence="2">Cytoplasm</location>
    </subcellularLocation>
</comment>
<organism evidence="15 16">
    <name type="scientific">Candidatus Liptonbacteria bacterium RIFCSPLOWO2_01_FULL_52_25</name>
    <dbReference type="NCBI Taxonomy" id="1798650"/>
    <lineage>
        <taxon>Bacteria</taxon>
        <taxon>Candidatus Liptoniibacteriota</taxon>
    </lineage>
</organism>
<dbReference type="AlphaFoldDB" id="A0A1G2CFY8"/>
<dbReference type="InterPro" id="IPR009080">
    <property type="entry name" value="tRNAsynth_Ia_anticodon-bd"/>
</dbReference>
<dbReference type="InterPro" id="IPR023457">
    <property type="entry name" value="Met-tRNA_synth_2"/>
</dbReference>
<dbReference type="NCBIfam" id="TIGR00398">
    <property type="entry name" value="metG"/>
    <property type="match status" value="1"/>
</dbReference>
<dbReference type="InterPro" id="IPR001412">
    <property type="entry name" value="aa-tRNA-synth_I_CS"/>
</dbReference>
<dbReference type="GO" id="GO:0005524">
    <property type="term" value="F:ATP binding"/>
    <property type="evidence" value="ECO:0007669"/>
    <property type="project" value="UniProtKB-KW"/>
</dbReference>
<dbReference type="PANTHER" id="PTHR43326:SF1">
    <property type="entry name" value="METHIONINE--TRNA LIGASE, MITOCHONDRIAL"/>
    <property type="match status" value="1"/>
</dbReference>
<protein>
    <recommendedName>
        <fullName evidence="4">Methionine--tRNA ligase</fullName>
        <ecNumber evidence="3">6.1.1.10</ecNumber>
    </recommendedName>
    <alternativeName>
        <fullName evidence="11">Methionyl-tRNA synthetase</fullName>
    </alternativeName>
</protein>
<evidence type="ECO:0000313" key="15">
    <source>
        <dbReference type="EMBL" id="OGZ00305.1"/>
    </source>
</evidence>
<dbReference type="InterPro" id="IPR014758">
    <property type="entry name" value="Met-tRNA_synth"/>
</dbReference>
<dbReference type="Proteomes" id="UP000178880">
    <property type="component" value="Unassembled WGS sequence"/>
</dbReference>
<dbReference type="Pfam" id="PF19303">
    <property type="entry name" value="Anticodon_3"/>
    <property type="match status" value="1"/>
</dbReference>
<dbReference type="SUPFAM" id="SSF47323">
    <property type="entry name" value="Anticodon-binding domain of a subclass of class I aminoacyl-tRNA synthetases"/>
    <property type="match status" value="1"/>
</dbReference>
<evidence type="ECO:0000256" key="3">
    <source>
        <dbReference type="ARBA" id="ARBA00012838"/>
    </source>
</evidence>
<evidence type="ECO:0000256" key="8">
    <source>
        <dbReference type="ARBA" id="ARBA00022840"/>
    </source>
</evidence>
<evidence type="ECO:0000256" key="12">
    <source>
        <dbReference type="RuleBase" id="RU363039"/>
    </source>
</evidence>
<dbReference type="EC" id="6.1.1.10" evidence="3"/>
<proteinExistence type="inferred from homology"/>
<name>A0A1G2CFY8_9BACT</name>
<dbReference type="CDD" id="cd00814">
    <property type="entry name" value="MetRS_core"/>
    <property type="match status" value="1"/>
</dbReference>
<evidence type="ECO:0000256" key="5">
    <source>
        <dbReference type="ARBA" id="ARBA00022490"/>
    </source>
</evidence>
<feature type="domain" description="Methionyl/Leucyl tRNA synthetase" evidence="13">
    <location>
        <begin position="7"/>
        <end position="356"/>
    </location>
</feature>
<dbReference type="InterPro" id="IPR015413">
    <property type="entry name" value="Methionyl/Leucyl_tRNA_Synth"/>
</dbReference>
<keyword evidence="7 12" id="KW-0547">Nucleotide-binding</keyword>
<comment type="function">
    <text evidence="1">Is required not only for elongation of protein synthesis but also for the initiation of all mRNA translation through initiator tRNA(fMet) aminoacylation.</text>
</comment>
<keyword evidence="10 12" id="KW-0030">Aminoacyl-tRNA synthetase</keyword>
<dbReference type="Gene3D" id="2.170.220.10">
    <property type="match status" value="1"/>
</dbReference>
<evidence type="ECO:0000256" key="6">
    <source>
        <dbReference type="ARBA" id="ARBA00022598"/>
    </source>
</evidence>
<comment type="caution">
    <text evidence="15">The sequence shown here is derived from an EMBL/GenBank/DDBJ whole genome shotgun (WGS) entry which is preliminary data.</text>
</comment>
<sequence length="480" mass="54027">MTKKKFYLTVAIPYVNAKPHIGHALEFVQGDVVARWHRQRGEDVFYVSGADENSLKNVQAAEKLGISPKQLCDENAKAFVEFARALNVQFDVFYRSSSPEHIASSQELWRRCDVAGDIYKKQYRGLYCVGCELFYTRAELNERGECFEHSGKPLEEVEEENYFFRLSKYQKQLDALIASDRYHIVPEGKKNEALSFMRAGLEDFSISRSVTRARGWGVPVPDDPAHIMYVWFDALNVYRSAAPDRWPADLHVIGKGILRFHAVYWPAILLSAKLPLPKELFVHGYVTVDGAKMSKTTGNVVDPIALVEKYGADAVRYYFLREISPYDDGDYSEEKFKTRYNADLANGLGNFAARVLTLGVGIGDFGANRKPAFGVTEKIEATKKLVEEKIASFKFNEALAAIWDLIAFGDEYVNAKSPWKIADSQEKAQALFDLVVVLDNVAALVTPYLPDAAGKISKCIAWDGDVLRVQRGAVLFPRIE</sequence>
<reference evidence="15 16" key="1">
    <citation type="journal article" date="2016" name="Nat. Commun.">
        <title>Thousands of microbial genomes shed light on interconnected biogeochemical processes in an aquifer system.</title>
        <authorList>
            <person name="Anantharaman K."/>
            <person name="Brown C.T."/>
            <person name="Hug L.A."/>
            <person name="Sharon I."/>
            <person name="Castelle C.J."/>
            <person name="Probst A.J."/>
            <person name="Thomas B.C."/>
            <person name="Singh A."/>
            <person name="Wilkins M.J."/>
            <person name="Karaoz U."/>
            <person name="Brodie E.L."/>
            <person name="Williams K.H."/>
            <person name="Hubbard S.S."/>
            <person name="Banfield J.F."/>
        </authorList>
    </citation>
    <scope>NUCLEOTIDE SEQUENCE [LARGE SCALE GENOMIC DNA]</scope>
</reference>
<dbReference type="PRINTS" id="PR01041">
    <property type="entry name" value="TRNASYNTHMET"/>
</dbReference>
<evidence type="ECO:0000259" key="13">
    <source>
        <dbReference type="Pfam" id="PF09334"/>
    </source>
</evidence>
<dbReference type="EMBL" id="MHLA01000003">
    <property type="protein sequence ID" value="OGZ00305.1"/>
    <property type="molecule type" value="Genomic_DNA"/>
</dbReference>
<evidence type="ECO:0000256" key="4">
    <source>
        <dbReference type="ARBA" id="ARBA00018753"/>
    </source>
</evidence>